<evidence type="ECO:0000259" key="3">
    <source>
        <dbReference type="Pfam" id="PF09699"/>
    </source>
</evidence>
<keyword evidence="5" id="KW-1185">Reference proteome</keyword>
<feature type="domain" description="Doubled CXXCH motif" evidence="3">
    <location>
        <begin position="636"/>
        <end position="677"/>
    </location>
</feature>
<dbReference type="PANTHER" id="PTHR35038">
    <property type="entry name" value="DISSIMILATORY SULFITE REDUCTASE SIRA"/>
    <property type="match status" value="1"/>
</dbReference>
<feature type="domain" description="Doubled CXXCH motif" evidence="3">
    <location>
        <begin position="261"/>
        <end position="294"/>
    </location>
</feature>
<dbReference type="InterPro" id="IPR051829">
    <property type="entry name" value="Multiheme_Cytochr_ET"/>
</dbReference>
<gene>
    <name evidence="4" type="ORF">FHQ18_02925</name>
</gene>
<accession>A0A5A8F5X0</accession>
<dbReference type="InterPro" id="IPR036280">
    <property type="entry name" value="Multihaem_cyt_sf"/>
</dbReference>
<dbReference type="Gene3D" id="3.90.10.10">
    <property type="entry name" value="Cytochrome C3"/>
    <property type="match status" value="2"/>
</dbReference>
<evidence type="ECO:0000313" key="5">
    <source>
        <dbReference type="Proteomes" id="UP000322876"/>
    </source>
</evidence>
<feature type="domain" description="Doubled CXXCH motif" evidence="3">
    <location>
        <begin position="452"/>
        <end position="482"/>
    </location>
</feature>
<feature type="domain" description="Doubled CXXCH motif" evidence="3">
    <location>
        <begin position="572"/>
        <end position="608"/>
    </location>
</feature>
<protein>
    <recommendedName>
        <fullName evidence="3">Doubled CXXCH motif domain-containing protein</fullName>
    </recommendedName>
</protein>
<dbReference type="OrthoDB" id="5427780at2"/>
<dbReference type="Gene3D" id="1.10.1130.10">
    <property type="entry name" value="Flavocytochrome C3, Chain A"/>
    <property type="match status" value="4"/>
</dbReference>
<dbReference type="NCBIfam" id="TIGR01905">
    <property type="entry name" value="paired_CXXCH_1"/>
    <property type="match status" value="3"/>
</dbReference>
<dbReference type="Proteomes" id="UP000322876">
    <property type="component" value="Unassembled WGS sequence"/>
</dbReference>
<dbReference type="EMBL" id="VFJB01000003">
    <property type="protein sequence ID" value="KAA0258915.1"/>
    <property type="molecule type" value="Genomic_DNA"/>
</dbReference>
<sequence length="987" mass="113611">MKGSIAFIFVFLLYSYLFAAPTGQEPAKECALCHFSWMEVFMFEHKDTDIASFPKKRVVATERICFSCHDGTVVDSRLRVWTEDKHKVGIIPSKEVSVPKEFPLEDGKIQCKTCHTAHGTGEPEKEGYERSIFLRIDNKNSELCKACHINKVGRNNHPSSKMNMLINNDFFSAGGVLGVDNQVICESCHTPHGPKEKKLLLGKYVDSELCSYCHTDKLTPGKFYKKGLLNHPVNIEFTDDKKIEKLKLKGAYFSNNREIVCLTCHNTHKGVNKNLLIMNNRNDELCLNCHEDKRYIYYTKHNLKKMKNFKNRFGKSPFEHGVCSVCHDPHGWALKLPETDDDLLSKACFSCHLDKNIVKNKVIDKQKYNHPVYVKTKFDTSLPVFGKTVAYFSEFYFDTKKREYITCATCHNSHIKSKNFLREDVKNSSLCLDCHKDKNSVVNSSHGKNDLNCLSCHKVHNSKNKNLLIDKVDNICLDCHKSGGVAEKKLVGKNSHPVDILPKIKIPKDMKLVNGKIECITCHEPHKAGTKNKFLRTDPKNLDIFCYKCHGDKQEIIDSEHDFRDSKQSELCSNCHVPHNAKNTKFLFSKEIAENNANSFCIICHEKNGIAKEKVVVMIHPIGEVKTKKDILNELTCISCHDPHKNGNRRKSESVFNNSFLKFNAKKFCITCHKDKSGFVNSPHNIKNFENIRRVKSLIKESDFCGFCHGVHFNKNKNVTSQNVLDICIECHKKKNVVDEKLITTSHPFVNLHKEKYKGMLLFNEKIHCATCHNPHSEYKNMLVEGIQKSDKLCIRCHDDKKYVFYSEHNLNNIFSRKLNFVCGECHKAHNYPEGNRLLWPKEKKDDEMIKEICLSCHSESGVAKKKIVKYFGHPKIPMTFKYKSNDVLPIYNEEGEKDINGAITCATCHNAHSWSEKEEYRYSSKNSEGNALTSFLKYRNVINLCNTCHGIEGLLRYKYYHTNKYRKIKEEKKLRKRGFLDILIGK</sequence>
<feature type="signal peptide" evidence="2">
    <location>
        <begin position="1"/>
        <end position="19"/>
    </location>
</feature>
<feature type="domain" description="Doubled CXXCH motif" evidence="3">
    <location>
        <begin position="514"/>
        <end position="554"/>
    </location>
</feature>
<dbReference type="AlphaFoldDB" id="A0A5A8F5X0"/>
<feature type="domain" description="Doubled CXXCH motif" evidence="3">
    <location>
        <begin position="407"/>
        <end position="438"/>
    </location>
</feature>
<evidence type="ECO:0000256" key="2">
    <source>
        <dbReference type="SAM" id="SignalP"/>
    </source>
</evidence>
<proteinExistence type="predicted"/>
<feature type="domain" description="Doubled CXXCH motif" evidence="3">
    <location>
        <begin position="702"/>
        <end position="735"/>
    </location>
</feature>
<name>A0A5A8F5X0_9BACT</name>
<comment type="caution">
    <text evidence="4">The sequence shown here is derived from an EMBL/GenBank/DDBJ whole genome shotgun (WGS) entry which is preliminary data.</text>
</comment>
<dbReference type="InterPro" id="IPR010177">
    <property type="entry name" value="Paired_CXXCH_1"/>
</dbReference>
<evidence type="ECO:0000313" key="4">
    <source>
        <dbReference type="EMBL" id="KAA0258915.1"/>
    </source>
</evidence>
<organism evidence="4 5">
    <name type="scientific">Deferribacter autotrophicus</name>
    <dbReference type="NCBI Taxonomy" id="500465"/>
    <lineage>
        <taxon>Bacteria</taxon>
        <taxon>Pseudomonadati</taxon>
        <taxon>Deferribacterota</taxon>
        <taxon>Deferribacteres</taxon>
        <taxon>Deferribacterales</taxon>
        <taxon>Deferribacteraceae</taxon>
        <taxon>Deferribacter</taxon>
    </lineage>
</organism>
<feature type="domain" description="Doubled CXXCH motif" evidence="3">
    <location>
        <begin position="185"/>
        <end position="217"/>
    </location>
</feature>
<dbReference type="Pfam" id="PF09699">
    <property type="entry name" value="Paired_CXXCH_1"/>
    <property type="match status" value="9"/>
</dbReference>
<dbReference type="PANTHER" id="PTHR35038:SF6">
    <property type="entry name" value="SURFACE LOCALIZED DECAHEME CYTOCHROME C LIPOPROTEIN"/>
    <property type="match status" value="1"/>
</dbReference>
<reference evidence="4 5" key="1">
    <citation type="submission" date="2019-06" db="EMBL/GenBank/DDBJ databases">
        <title>Genomic insights into carbon and energy metabolism of Deferribacter autotrophicus revealed new metabolic traits in the phylum Deferribacteres.</title>
        <authorList>
            <person name="Slobodkin A.I."/>
            <person name="Slobodkina G.B."/>
            <person name="Allioux M."/>
            <person name="Alain K."/>
            <person name="Jebbar M."/>
            <person name="Shadrin V."/>
            <person name="Kublanov I.V."/>
            <person name="Toshchakov S.V."/>
            <person name="Bonch-Osmolovskaya E.A."/>
        </authorList>
    </citation>
    <scope>NUCLEOTIDE SEQUENCE [LARGE SCALE GENOMIC DNA]</scope>
    <source>
        <strain evidence="4 5">SL50</strain>
    </source>
</reference>
<dbReference type="SUPFAM" id="SSF48695">
    <property type="entry name" value="Multiheme cytochromes"/>
    <property type="match status" value="3"/>
</dbReference>
<feature type="domain" description="Doubled CXXCH motif" evidence="3">
    <location>
        <begin position="768"/>
        <end position="802"/>
    </location>
</feature>
<keyword evidence="1 2" id="KW-0732">Signal</keyword>
<evidence type="ECO:0000256" key="1">
    <source>
        <dbReference type="ARBA" id="ARBA00022729"/>
    </source>
</evidence>
<dbReference type="RefSeq" id="WP_149265675.1">
    <property type="nucleotide sequence ID" value="NZ_VFJB01000003.1"/>
</dbReference>
<feature type="chain" id="PRO_5023146349" description="Doubled CXXCH motif domain-containing protein" evidence="2">
    <location>
        <begin position="20"/>
        <end position="987"/>
    </location>
</feature>
<dbReference type="GO" id="GO:0016491">
    <property type="term" value="F:oxidoreductase activity"/>
    <property type="evidence" value="ECO:0007669"/>
    <property type="project" value="TreeGrafter"/>
</dbReference>